<dbReference type="InterPro" id="IPR001610">
    <property type="entry name" value="PAC"/>
</dbReference>
<feature type="domain" description="PAS" evidence="2">
    <location>
        <begin position="178"/>
        <end position="251"/>
    </location>
</feature>
<dbReference type="Proteomes" id="UP001596031">
    <property type="component" value="Unassembled WGS sequence"/>
</dbReference>
<dbReference type="PANTHER" id="PTHR44757">
    <property type="entry name" value="DIGUANYLATE CYCLASE DGCP"/>
    <property type="match status" value="1"/>
</dbReference>
<feature type="transmembrane region" description="Helical" evidence="1">
    <location>
        <begin position="138"/>
        <end position="160"/>
    </location>
</feature>
<dbReference type="SMART" id="SM00091">
    <property type="entry name" value="PAS"/>
    <property type="match status" value="1"/>
</dbReference>
<organism evidence="5 6">
    <name type="scientific">Massilia jejuensis</name>
    <dbReference type="NCBI Taxonomy" id="648894"/>
    <lineage>
        <taxon>Bacteria</taxon>
        <taxon>Pseudomonadati</taxon>
        <taxon>Pseudomonadota</taxon>
        <taxon>Betaproteobacteria</taxon>
        <taxon>Burkholderiales</taxon>
        <taxon>Oxalobacteraceae</taxon>
        <taxon>Telluria group</taxon>
        <taxon>Massilia</taxon>
    </lineage>
</organism>
<keyword evidence="6" id="KW-1185">Reference proteome</keyword>
<keyword evidence="1" id="KW-0812">Transmembrane</keyword>
<proteinExistence type="predicted"/>
<dbReference type="PANTHER" id="PTHR44757:SF4">
    <property type="entry name" value="DIGUANYLATE CYCLASE DGCE-RELATED"/>
    <property type="match status" value="1"/>
</dbReference>
<dbReference type="Gene3D" id="3.30.450.20">
    <property type="entry name" value="PAS domain"/>
    <property type="match status" value="1"/>
</dbReference>
<dbReference type="NCBIfam" id="TIGR00254">
    <property type="entry name" value="GGDEF"/>
    <property type="match status" value="1"/>
</dbReference>
<gene>
    <name evidence="5" type="ORF">ACFPOU_09585</name>
</gene>
<accession>A0ABW0PLJ9</accession>
<dbReference type="Pfam" id="PF00990">
    <property type="entry name" value="GGDEF"/>
    <property type="match status" value="1"/>
</dbReference>
<dbReference type="Pfam" id="PF08448">
    <property type="entry name" value="PAS_4"/>
    <property type="match status" value="1"/>
</dbReference>
<dbReference type="Gene3D" id="3.30.70.270">
    <property type="match status" value="1"/>
</dbReference>
<keyword evidence="1" id="KW-1133">Transmembrane helix</keyword>
<keyword evidence="1" id="KW-0472">Membrane</keyword>
<dbReference type="InterPro" id="IPR035965">
    <property type="entry name" value="PAS-like_dom_sf"/>
</dbReference>
<dbReference type="SMART" id="SM00267">
    <property type="entry name" value="GGDEF"/>
    <property type="match status" value="1"/>
</dbReference>
<evidence type="ECO:0000256" key="1">
    <source>
        <dbReference type="SAM" id="Phobius"/>
    </source>
</evidence>
<dbReference type="CDD" id="cd00130">
    <property type="entry name" value="PAS"/>
    <property type="match status" value="1"/>
</dbReference>
<dbReference type="SUPFAM" id="SSF55073">
    <property type="entry name" value="Nucleotide cyclase"/>
    <property type="match status" value="1"/>
</dbReference>
<protein>
    <submittedName>
        <fullName evidence="5">Bifunctional diguanylate cyclase/phosphodiesterase</fullName>
    </submittedName>
</protein>
<dbReference type="InterPro" id="IPR013656">
    <property type="entry name" value="PAS_4"/>
</dbReference>
<evidence type="ECO:0000313" key="5">
    <source>
        <dbReference type="EMBL" id="MFC5511374.1"/>
    </source>
</evidence>
<name>A0ABW0PLJ9_9BURK</name>
<dbReference type="RefSeq" id="WP_379719880.1">
    <property type="nucleotide sequence ID" value="NZ_JBHSMS010000031.1"/>
</dbReference>
<dbReference type="PROSITE" id="PS50887">
    <property type="entry name" value="GGDEF"/>
    <property type="match status" value="1"/>
</dbReference>
<dbReference type="NCBIfam" id="TIGR00229">
    <property type="entry name" value="sensory_box"/>
    <property type="match status" value="1"/>
</dbReference>
<dbReference type="InterPro" id="IPR000160">
    <property type="entry name" value="GGDEF_dom"/>
</dbReference>
<sequence length="502" mass="56017">MQPGSSNKRVLAVLTHLAIIIALAVSAVPPILSWVSDYRHEQAAVVIEAEINGRIVGQLINTNPDLWVFETLRLEELLARRSDIGNRNEIRSVFGPDNRLIAQSLDELKPPLIAGRAPLFDSGRQVGTIQVQRSLRPAIISALWIFLASSVFGASVFVVIRNLPLRTLRQVFTALAEEKEKAQITLQSIGDAVITTDAQMRIEYLNPIAERLTGWTTAQAFGRAMDDVFKIYNEKSRLPATNPIQECLEKNQIVEMENHTILVRHTDQQEFHIEDSAAPIRRTDGSVLGAVMVFHDVTDRKAAQNRLQHIAFHDTLTGLPNRALFRKKLSKAMIDARFMKKHAGVLFLDLDRFKTINDSLGHAIGDELLVLVAKRLEQCIRESDVICRMGGDEFTAVLNSIDMPDNAGSVASKIVESMAKPFSIQGHELRISTSIGIAVYPRDGEDLDDLLKNADAAMYYAKGQGRNNYQYFHADMSSKAVHDLQMDNALQAALENNEFFLE</sequence>
<evidence type="ECO:0000259" key="4">
    <source>
        <dbReference type="PROSITE" id="PS50887"/>
    </source>
</evidence>
<dbReference type="SMART" id="SM00086">
    <property type="entry name" value="PAC"/>
    <property type="match status" value="1"/>
</dbReference>
<reference evidence="6" key="1">
    <citation type="journal article" date="2019" name="Int. J. Syst. Evol. Microbiol.">
        <title>The Global Catalogue of Microorganisms (GCM) 10K type strain sequencing project: providing services to taxonomists for standard genome sequencing and annotation.</title>
        <authorList>
            <consortium name="The Broad Institute Genomics Platform"/>
            <consortium name="The Broad Institute Genome Sequencing Center for Infectious Disease"/>
            <person name="Wu L."/>
            <person name="Ma J."/>
        </authorList>
    </citation>
    <scope>NUCLEOTIDE SEQUENCE [LARGE SCALE GENOMIC DNA]</scope>
    <source>
        <strain evidence="6">CCUG 38813</strain>
    </source>
</reference>
<evidence type="ECO:0000259" key="2">
    <source>
        <dbReference type="PROSITE" id="PS50112"/>
    </source>
</evidence>
<dbReference type="InterPro" id="IPR043128">
    <property type="entry name" value="Rev_trsase/Diguanyl_cyclase"/>
</dbReference>
<dbReference type="InterPro" id="IPR052155">
    <property type="entry name" value="Biofilm_reg_signaling"/>
</dbReference>
<dbReference type="EMBL" id="JBHSMS010000031">
    <property type="protein sequence ID" value="MFC5511374.1"/>
    <property type="molecule type" value="Genomic_DNA"/>
</dbReference>
<dbReference type="InterPro" id="IPR000700">
    <property type="entry name" value="PAS-assoc_C"/>
</dbReference>
<dbReference type="PROSITE" id="PS50113">
    <property type="entry name" value="PAC"/>
    <property type="match status" value="1"/>
</dbReference>
<comment type="caution">
    <text evidence="5">The sequence shown here is derived from an EMBL/GenBank/DDBJ whole genome shotgun (WGS) entry which is preliminary data.</text>
</comment>
<dbReference type="CDD" id="cd01949">
    <property type="entry name" value="GGDEF"/>
    <property type="match status" value="1"/>
</dbReference>
<feature type="domain" description="PAC" evidence="3">
    <location>
        <begin position="256"/>
        <end position="309"/>
    </location>
</feature>
<feature type="domain" description="GGDEF" evidence="4">
    <location>
        <begin position="341"/>
        <end position="474"/>
    </location>
</feature>
<dbReference type="InterPro" id="IPR029787">
    <property type="entry name" value="Nucleotide_cyclase"/>
</dbReference>
<dbReference type="SUPFAM" id="SSF55785">
    <property type="entry name" value="PYP-like sensor domain (PAS domain)"/>
    <property type="match status" value="1"/>
</dbReference>
<dbReference type="InterPro" id="IPR000014">
    <property type="entry name" value="PAS"/>
</dbReference>
<dbReference type="PROSITE" id="PS50112">
    <property type="entry name" value="PAS"/>
    <property type="match status" value="1"/>
</dbReference>
<evidence type="ECO:0000259" key="3">
    <source>
        <dbReference type="PROSITE" id="PS50113"/>
    </source>
</evidence>
<evidence type="ECO:0000313" key="6">
    <source>
        <dbReference type="Proteomes" id="UP001596031"/>
    </source>
</evidence>